<reference evidence="5 6" key="1">
    <citation type="submission" date="2024-11" db="EMBL/GenBank/DDBJ databases">
        <title>Chromosome-level genome assembly of the freshwater bivalve Anodonta woodiana.</title>
        <authorList>
            <person name="Chen X."/>
        </authorList>
    </citation>
    <scope>NUCLEOTIDE SEQUENCE [LARGE SCALE GENOMIC DNA]</scope>
    <source>
        <strain evidence="5">MN2024</strain>
        <tissue evidence="5">Gills</tissue>
    </source>
</reference>
<organism evidence="5 6">
    <name type="scientific">Sinanodonta woodiana</name>
    <name type="common">Chinese pond mussel</name>
    <name type="synonym">Anodonta woodiana</name>
    <dbReference type="NCBI Taxonomy" id="1069815"/>
    <lineage>
        <taxon>Eukaryota</taxon>
        <taxon>Metazoa</taxon>
        <taxon>Spiralia</taxon>
        <taxon>Lophotrochozoa</taxon>
        <taxon>Mollusca</taxon>
        <taxon>Bivalvia</taxon>
        <taxon>Autobranchia</taxon>
        <taxon>Heteroconchia</taxon>
        <taxon>Palaeoheterodonta</taxon>
        <taxon>Unionida</taxon>
        <taxon>Unionoidea</taxon>
        <taxon>Unionidae</taxon>
        <taxon>Unioninae</taxon>
        <taxon>Sinanodonta</taxon>
    </lineage>
</organism>
<dbReference type="GO" id="GO:0006508">
    <property type="term" value="P:proteolysis"/>
    <property type="evidence" value="ECO:0007669"/>
    <property type="project" value="UniProtKB-KW"/>
</dbReference>
<comment type="similarity">
    <text evidence="1">Belongs to the peptidase C19 family.</text>
</comment>
<dbReference type="PROSITE" id="PS50235">
    <property type="entry name" value="USP_3"/>
    <property type="match status" value="1"/>
</dbReference>
<dbReference type="CDD" id="cd02257">
    <property type="entry name" value="Peptidase_C19"/>
    <property type="match status" value="2"/>
</dbReference>
<dbReference type="InterPro" id="IPR003903">
    <property type="entry name" value="UIM_dom"/>
</dbReference>
<sequence>SVSPSEKFLQRGTEKSREILSSFGTSGFYSSTPAKPSVLFTYSKKRTPGLMPDPKPNKPLLSDNISYSWSQQKTSQQSENKPIQTLHGFSNLGNTCYMNAILQSLYGLETFATDLLYTNHKLMKNFAPQSLYYSLAKLLNSRRTNIPDTIRRDLLRNVKTAISSTAKRFSGYQQHDAHEFLCQVLDQLKEEVTKVGKATPSQSPSSSEGGVKQDYVNPTVTNFEFEVRHSITCFQCGEEVTKTEQYNDISVDLLKTRDPLHPPNLQQALDTFFRKECIEYTCEKCGHTKSEVAHKFVRLPRVFILHLKRYSYNCQISQNMKRGQSIGIPIYLTLQPHCEEMTIPPLPPQLQLVYASPLKSCSFFENRTDDTARRKLDYQASGFKFKRIRSSVDSDEESKQHSPVKKLTLEHAVKDGTLNKIPKLSEKPLDIITDEDSELEKVLELSRREAEERKQLSEKSSGIIIDEEDTELENILELSRREAEERKQMNENFSTDGGDDEDFKKVGAMSKPNNGKNNANDNDSLVSSMTEEEQINLAIQQSLMEPGFTIFNEFSNLQRSENGIGLSDHDSYSVGRKTEKVGFVNGKKQFHESGVNDVKNSLTKLTPKSIKDDFCLNYVSDDHEKLLCPISNTILNGNVAKIESDRNKSERDQSCIENKPHCFEVDKKVNIQCEQEKENGTHSVEFKSEQVDVKKENATQSAELPSTEGKIDDGVPDIDLTCQEVDVYPPDDEEELLPEVINNEKGELPYSYRLISIVNHVGTSSVLGHYISDVYDIKKRSWFSFDDSHVTRTTEQEVQSKRERTGYIFFYISKDIFDDLQDHHKLSVAAKV</sequence>
<dbReference type="Gene3D" id="3.90.70.10">
    <property type="entry name" value="Cysteine proteinases"/>
    <property type="match status" value="2"/>
</dbReference>
<evidence type="ECO:0000313" key="6">
    <source>
        <dbReference type="Proteomes" id="UP001634394"/>
    </source>
</evidence>
<dbReference type="InterPro" id="IPR001394">
    <property type="entry name" value="Peptidase_C19_UCH"/>
</dbReference>
<feature type="compositionally biased region" description="Low complexity" evidence="3">
    <location>
        <begin position="513"/>
        <end position="522"/>
    </location>
</feature>
<comment type="catalytic activity">
    <reaction evidence="1">
        <text>Thiol-dependent hydrolysis of ester, thioester, amide, peptide and isopeptide bonds formed by the C-terminal Gly of ubiquitin (a 76-residue protein attached to proteins as an intracellular targeting signal).</text>
        <dbReference type="EC" id="3.4.19.12"/>
    </reaction>
</comment>
<keyword evidence="2" id="KW-0175">Coiled coil</keyword>
<dbReference type="Proteomes" id="UP001634394">
    <property type="component" value="Unassembled WGS sequence"/>
</dbReference>
<feature type="region of interest" description="Disordered" evidence="3">
    <location>
        <begin position="509"/>
        <end position="531"/>
    </location>
</feature>
<dbReference type="GO" id="GO:0004843">
    <property type="term" value="F:cysteine-type deubiquitinase activity"/>
    <property type="evidence" value="ECO:0007669"/>
    <property type="project" value="UniProtKB-UniRule"/>
</dbReference>
<dbReference type="SUPFAM" id="SSF54001">
    <property type="entry name" value="Cysteine proteinases"/>
    <property type="match status" value="1"/>
</dbReference>
<keyword evidence="1" id="KW-0833">Ubl conjugation pathway</keyword>
<evidence type="ECO:0000256" key="2">
    <source>
        <dbReference type="SAM" id="Coils"/>
    </source>
</evidence>
<dbReference type="PANTHER" id="PTHR24006:SF915">
    <property type="entry name" value="UBIQUITIN CARBOXYL-TERMINAL HYDROLASE-RELATED"/>
    <property type="match status" value="1"/>
</dbReference>
<dbReference type="InterPro" id="IPR028889">
    <property type="entry name" value="USP"/>
</dbReference>
<protein>
    <recommendedName>
        <fullName evidence="1">Ubiquitin carboxyl-terminal hydrolase</fullName>
        <ecNumber evidence="1">3.4.19.12</ecNumber>
    </recommendedName>
</protein>
<dbReference type="PROSITE" id="PS00972">
    <property type="entry name" value="USP_1"/>
    <property type="match status" value="1"/>
</dbReference>
<evidence type="ECO:0000259" key="4">
    <source>
        <dbReference type="PROSITE" id="PS50235"/>
    </source>
</evidence>
<feature type="domain" description="USP" evidence="4">
    <location>
        <begin position="87"/>
        <end position="814"/>
    </location>
</feature>
<feature type="coiled-coil region" evidence="2">
    <location>
        <begin position="439"/>
        <end position="492"/>
    </location>
</feature>
<dbReference type="SMART" id="SM00726">
    <property type="entry name" value="UIM"/>
    <property type="match status" value="3"/>
</dbReference>
<accession>A0ABD3V085</accession>
<dbReference type="PROSITE" id="PS00973">
    <property type="entry name" value="USP_2"/>
    <property type="match status" value="1"/>
</dbReference>
<comment type="caution">
    <text evidence="5">The sequence shown here is derived from an EMBL/GenBank/DDBJ whole genome shotgun (WGS) entry which is preliminary data.</text>
</comment>
<dbReference type="InterPro" id="IPR018200">
    <property type="entry name" value="USP_CS"/>
</dbReference>
<keyword evidence="6" id="KW-1185">Reference proteome</keyword>
<dbReference type="AlphaFoldDB" id="A0ABD3V085"/>
<dbReference type="InterPro" id="IPR038765">
    <property type="entry name" value="Papain-like_cys_pep_sf"/>
</dbReference>
<evidence type="ECO:0000256" key="1">
    <source>
        <dbReference type="RuleBase" id="RU366025"/>
    </source>
</evidence>
<dbReference type="InterPro" id="IPR050164">
    <property type="entry name" value="Peptidase_C19"/>
</dbReference>
<evidence type="ECO:0000256" key="3">
    <source>
        <dbReference type="SAM" id="MobiDB-lite"/>
    </source>
</evidence>
<evidence type="ECO:0000313" key="5">
    <source>
        <dbReference type="EMBL" id="KAL3854008.1"/>
    </source>
</evidence>
<feature type="non-terminal residue" evidence="5">
    <location>
        <position position="1"/>
    </location>
</feature>
<dbReference type="Pfam" id="PF00443">
    <property type="entry name" value="UCH"/>
    <property type="match status" value="1"/>
</dbReference>
<proteinExistence type="inferred from homology"/>
<keyword evidence="1" id="KW-0645">Protease</keyword>
<keyword evidence="1" id="KW-0378">Hydrolase</keyword>
<dbReference type="EMBL" id="JBJQND010000014">
    <property type="protein sequence ID" value="KAL3854008.1"/>
    <property type="molecule type" value="Genomic_DNA"/>
</dbReference>
<dbReference type="PANTHER" id="PTHR24006">
    <property type="entry name" value="UBIQUITIN CARBOXYL-TERMINAL HYDROLASE"/>
    <property type="match status" value="1"/>
</dbReference>
<gene>
    <name evidence="5" type="ORF">ACJMK2_013292</name>
</gene>
<dbReference type="PROSITE" id="PS50330">
    <property type="entry name" value="UIM"/>
    <property type="match status" value="1"/>
</dbReference>
<keyword evidence="1" id="KW-0788">Thiol protease</keyword>
<name>A0ABD3V085_SINWO</name>
<dbReference type="EC" id="3.4.19.12" evidence="1"/>